<protein>
    <submittedName>
        <fullName evidence="4">Uncharacterized protein</fullName>
    </submittedName>
</protein>
<feature type="domain" description="Large ribosomal subunit protein bL12 C-terminal" evidence="1">
    <location>
        <begin position="745"/>
        <end position="810"/>
    </location>
</feature>
<dbReference type="Proteomes" id="UP000266183">
    <property type="component" value="Chromosome"/>
</dbReference>
<dbReference type="GO" id="GO:0003735">
    <property type="term" value="F:structural constituent of ribosome"/>
    <property type="evidence" value="ECO:0007669"/>
    <property type="project" value="InterPro"/>
</dbReference>
<dbReference type="EMBL" id="CP032382">
    <property type="protein sequence ID" value="AYB32193.1"/>
    <property type="molecule type" value="Genomic_DNA"/>
</dbReference>
<dbReference type="OrthoDB" id="780958at2"/>
<dbReference type="Gene3D" id="3.30.1390.10">
    <property type="match status" value="1"/>
</dbReference>
<evidence type="ECO:0000259" key="3">
    <source>
        <dbReference type="Pfam" id="PF19917"/>
    </source>
</evidence>
<dbReference type="InterPro" id="IPR045553">
    <property type="entry name" value="bpX1"/>
</dbReference>
<dbReference type="GO" id="GO:0006412">
    <property type="term" value="P:translation"/>
    <property type="evidence" value="ECO:0007669"/>
    <property type="project" value="InterPro"/>
</dbReference>
<dbReference type="AlphaFoldDB" id="A0A385SKB1"/>
<organism evidence="4 5">
    <name type="scientific">Chryseolinea soli</name>
    <dbReference type="NCBI Taxonomy" id="2321403"/>
    <lineage>
        <taxon>Bacteria</taxon>
        <taxon>Pseudomonadati</taxon>
        <taxon>Bacteroidota</taxon>
        <taxon>Cytophagia</taxon>
        <taxon>Cytophagales</taxon>
        <taxon>Fulvivirgaceae</taxon>
        <taxon>Chryseolinea</taxon>
    </lineage>
</organism>
<gene>
    <name evidence="4" type="ORF">D4L85_17150</name>
</gene>
<name>A0A385SKB1_9BACT</name>
<evidence type="ECO:0000313" key="5">
    <source>
        <dbReference type="Proteomes" id="UP000266183"/>
    </source>
</evidence>
<dbReference type="KEGG" id="chk:D4L85_17150"/>
<evidence type="ECO:0000259" key="2">
    <source>
        <dbReference type="Pfam" id="PF19915"/>
    </source>
</evidence>
<dbReference type="SUPFAM" id="SSF54736">
    <property type="entry name" value="ClpS-like"/>
    <property type="match status" value="1"/>
</dbReference>
<feature type="domain" description="MoxR-vWA-beta-propeller ternary system" evidence="2">
    <location>
        <begin position="30"/>
        <end position="178"/>
    </location>
</feature>
<reference evidence="5" key="1">
    <citation type="submission" date="2018-09" db="EMBL/GenBank/DDBJ databases">
        <title>Chryseolinea sp. KIS68-18 isolated from soil.</title>
        <authorList>
            <person name="Weon H.-Y."/>
            <person name="Kwon S.-W."/>
            <person name="Lee S.A."/>
        </authorList>
    </citation>
    <scope>NUCLEOTIDE SEQUENCE [LARGE SCALE GENOMIC DNA]</scope>
    <source>
        <strain evidence="5">KIS68-18</strain>
    </source>
</reference>
<accession>A0A385SKB1</accession>
<keyword evidence="5" id="KW-1185">Reference proteome</keyword>
<sequence>MDSYNYFRSYKNYFWQWEDNGEVIAIPDEATIAYKNQVVEILERLAPQGLPPFGSLLLAIIATNANADAALDAVYVRITRFMETTDDVVLAKAMIFLKRLATMPQEYKQGDKRALLLQVLFKGCHNINSIKDSKAAYEFLKSGSLPLDSPVERVAGDTRELKIIALMDSRFNSVDLIIKAIGGLPDKDQIEIDFDHTPGENSSAQPDLDLIDQLIANSTTFTVGSLVRWLWGGLNIPVHSALPSAQPLGGISDLTNKGDFDKLLVSEFANDDLFFMSRLANNEALYIHREIPPAHNDLHRIILIDASMKCWGTPKAMAFATLLAIAKHPKTDIDCQAFVLGAEKYYPVSFENMHTIIDAMDIVAGTLHCSGGLAAFFNDHGKDKNKEVFFITEASTLKQGALLKTMTENHQHIHYQVLTDVEGNIDVYKRHKNSKKHLQHIKLPLDTLWKKEKPKKVSRSAIKETKSTVGIYPILIRDAGHAKKVLVAPNGQIFQVSGNKAIFRFYDKTKEKHAVGWDLVFENLPFNTNIAEVGLSEKGEYVFLLFNANTREVLLVNISTGEKQRLTFDQWRSNGTHSFIFETGKFVHYHPGGAWTITLDGKVDAITTWEIAKFKARADELAAVANKYTFNTGVFKNIHQVFINSAGQLIFNKHALMLEATDKSIRFLQSSDRAVKINARRISDVAFEFPDGSLVEVNRLGLITLKSSTIAIPAVYVPSLIDSPLGVATLYRFAGNEFYYKEPLFEIVLQNAGPQLLATIKTIRANSEMSLKEVKTLAENTPAVLPVYFKEQSAVEIKEKLEEIQAEVEVRRIHHLESKMEKISTTDFFGQHIAAFIKNILDHGA</sequence>
<proteinExistence type="predicted"/>
<dbReference type="Pfam" id="PF19915">
    <property type="entry name" value="bpX0"/>
    <property type="match status" value="1"/>
</dbReference>
<evidence type="ECO:0000259" key="1">
    <source>
        <dbReference type="Pfam" id="PF00542"/>
    </source>
</evidence>
<feature type="domain" description="MoxR-vWA-beta-propeller ternary system" evidence="3">
    <location>
        <begin position="686"/>
        <end position="742"/>
    </location>
</feature>
<dbReference type="Pfam" id="PF00542">
    <property type="entry name" value="Ribosomal_L12"/>
    <property type="match status" value="1"/>
</dbReference>
<dbReference type="InterPro" id="IPR014719">
    <property type="entry name" value="Ribosomal_bL12_C/ClpS-like"/>
</dbReference>
<dbReference type="Pfam" id="PF19917">
    <property type="entry name" value="bpX1"/>
    <property type="match status" value="1"/>
</dbReference>
<dbReference type="InterPro" id="IPR045554">
    <property type="entry name" value="bpX0"/>
</dbReference>
<evidence type="ECO:0000313" key="4">
    <source>
        <dbReference type="EMBL" id="AYB32193.1"/>
    </source>
</evidence>
<dbReference type="RefSeq" id="WP_119755452.1">
    <property type="nucleotide sequence ID" value="NZ_CP032382.1"/>
</dbReference>
<dbReference type="InterPro" id="IPR013823">
    <property type="entry name" value="Ribosomal_bL12_C"/>
</dbReference>